<evidence type="ECO:0000313" key="3">
    <source>
        <dbReference type="Proteomes" id="UP000243255"/>
    </source>
</evidence>
<dbReference type="EMBL" id="FQWX01000019">
    <property type="protein sequence ID" value="SHH10150.1"/>
    <property type="molecule type" value="Genomic_DNA"/>
</dbReference>
<dbReference type="STRING" id="1121321.SAMN04488530_11910"/>
<organism evidence="2 3">
    <name type="scientific">Asaccharospora irregularis DSM 2635</name>
    <dbReference type="NCBI Taxonomy" id="1121321"/>
    <lineage>
        <taxon>Bacteria</taxon>
        <taxon>Bacillati</taxon>
        <taxon>Bacillota</taxon>
        <taxon>Clostridia</taxon>
        <taxon>Peptostreptococcales</taxon>
        <taxon>Peptostreptococcaceae</taxon>
        <taxon>Asaccharospora</taxon>
    </lineage>
</organism>
<evidence type="ECO:0000256" key="1">
    <source>
        <dbReference type="SAM" id="Phobius"/>
    </source>
</evidence>
<protein>
    <submittedName>
        <fullName evidence="2">Uncharacterized protein</fullName>
    </submittedName>
</protein>
<keyword evidence="3" id="KW-1185">Reference proteome</keyword>
<dbReference type="Proteomes" id="UP000243255">
    <property type="component" value="Unassembled WGS sequence"/>
</dbReference>
<feature type="transmembrane region" description="Helical" evidence="1">
    <location>
        <begin position="21"/>
        <end position="43"/>
    </location>
</feature>
<evidence type="ECO:0000313" key="2">
    <source>
        <dbReference type="EMBL" id="SHH10150.1"/>
    </source>
</evidence>
<dbReference type="AlphaFoldDB" id="A0A1M5Q897"/>
<keyword evidence="1" id="KW-1133">Transmembrane helix</keyword>
<gene>
    <name evidence="2" type="ORF">SAMN04488530_11910</name>
</gene>
<dbReference type="RefSeq" id="WP_159430056.1">
    <property type="nucleotide sequence ID" value="NZ_BAABCH010000093.1"/>
</dbReference>
<sequence length="56" mass="6121">MVNIKLALSYLNRQRGKTLSLILSIAIAIFVCVISVSFSNGIINKLSIVDGIKENE</sequence>
<accession>A0A1M5Q897</accession>
<name>A0A1M5Q897_9FIRM</name>
<keyword evidence="1" id="KW-0472">Membrane</keyword>
<keyword evidence="1" id="KW-0812">Transmembrane</keyword>
<proteinExistence type="predicted"/>
<reference evidence="3" key="1">
    <citation type="submission" date="2016-11" db="EMBL/GenBank/DDBJ databases">
        <authorList>
            <person name="Varghese N."/>
            <person name="Submissions S."/>
        </authorList>
    </citation>
    <scope>NUCLEOTIDE SEQUENCE [LARGE SCALE GENOMIC DNA]</scope>
    <source>
        <strain evidence="3">DSM 2635</strain>
    </source>
</reference>